<keyword evidence="2" id="KW-1185">Reference proteome</keyword>
<sequence>MASSLSSSLINDFTKDEQHCKCKENSDSSSCVRNRMHRKEMVMVSRQFIWENLKRDNFFLLKEFRRWNLSIQFITGTLDWQIRKSSLFFLLVNTTVLASHNNKDQEQGEAAALLHKSITEEEFRMMLMQL</sequence>
<evidence type="ECO:0000313" key="2">
    <source>
        <dbReference type="Proteomes" id="UP001187192"/>
    </source>
</evidence>
<accession>A0AA88CYS5</accession>
<evidence type="ECO:0000313" key="1">
    <source>
        <dbReference type="EMBL" id="GMN37045.1"/>
    </source>
</evidence>
<name>A0AA88CYS5_FICCA</name>
<dbReference type="AlphaFoldDB" id="A0AA88CYS5"/>
<dbReference type="EMBL" id="BTGU01000006">
    <property type="protein sequence ID" value="GMN37045.1"/>
    <property type="molecule type" value="Genomic_DNA"/>
</dbReference>
<reference evidence="1" key="1">
    <citation type="submission" date="2023-07" db="EMBL/GenBank/DDBJ databases">
        <title>draft genome sequence of fig (Ficus carica).</title>
        <authorList>
            <person name="Takahashi T."/>
            <person name="Nishimura K."/>
        </authorList>
    </citation>
    <scope>NUCLEOTIDE SEQUENCE</scope>
</reference>
<organism evidence="1 2">
    <name type="scientific">Ficus carica</name>
    <name type="common">Common fig</name>
    <dbReference type="NCBI Taxonomy" id="3494"/>
    <lineage>
        <taxon>Eukaryota</taxon>
        <taxon>Viridiplantae</taxon>
        <taxon>Streptophyta</taxon>
        <taxon>Embryophyta</taxon>
        <taxon>Tracheophyta</taxon>
        <taxon>Spermatophyta</taxon>
        <taxon>Magnoliopsida</taxon>
        <taxon>eudicotyledons</taxon>
        <taxon>Gunneridae</taxon>
        <taxon>Pentapetalae</taxon>
        <taxon>rosids</taxon>
        <taxon>fabids</taxon>
        <taxon>Rosales</taxon>
        <taxon>Moraceae</taxon>
        <taxon>Ficeae</taxon>
        <taxon>Ficus</taxon>
    </lineage>
</organism>
<dbReference type="Proteomes" id="UP001187192">
    <property type="component" value="Unassembled WGS sequence"/>
</dbReference>
<comment type="caution">
    <text evidence="1">The sequence shown here is derived from an EMBL/GenBank/DDBJ whole genome shotgun (WGS) entry which is preliminary data.</text>
</comment>
<gene>
    <name evidence="1" type="ORF">TIFTF001_006498</name>
</gene>
<protein>
    <submittedName>
        <fullName evidence="1">Uncharacterized protein</fullName>
    </submittedName>
</protein>
<proteinExistence type="predicted"/>